<feature type="region of interest" description="Disordered" evidence="1">
    <location>
        <begin position="143"/>
        <end position="204"/>
    </location>
</feature>
<dbReference type="RefSeq" id="XP_060539995.1">
    <property type="nucleotide sequence ID" value="XM_060684012.1"/>
</dbReference>
<evidence type="ECO:0000313" key="4">
    <source>
        <dbReference type="RefSeq" id="XP_060539995.1"/>
    </source>
</evidence>
<dbReference type="Proteomes" id="UP001652622">
    <property type="component" value="Unplaced"/>
</dbReference>
<name>A0ABM3YV45_PANGU</name>
<organism evidence="3 4">
    <name type="scientific">Pantherophis guttatus</name>
    <name type="common">Corn snake</name>
    <name type="synonym">Elaphe guttata</name>
    <dbReference type="NCBI Taxonomy" id="94885"/>
    <lineage>
        <taxon>Eukaryota</taxon>
        <taxon>Metazoa</taxon>
        <taxon>Chordata</taxon>
        <taxon>Craniata</taxon>
        <taxon>Vertebrata</taxon>
        <taxon>Euteleostomi</taxon>
        <taxon>Lepidosauria</taxon>
        <taxon>Squamata</taxon>
        <taxon>Bifurcata</taxon>
        <taxon>Unidentata</taxon>
        <taxon>Episquamata</taxon>
        <taxon>Toxicofera</taxon>
        <taxon>Serpentes</taxon>
        <taxon>Colubroidea</taxon>
        <taxon>Colubridae</taxon>
        <taxon>Colubrinae</taxon>
        <taxon>Pantherophis</taxon>
    </lineage>
</organism>
<feature type="chain" id="PRO_5047399126" evidence="2">
    <location>
        <begin position="24"/>
        <end position="204"/>
    </location>
</feature>
<feature type="signal peptide" evidence="2">
    <location>
        <begin position="1"/>
        <end position="23"/>
    </location>
</feature>
<reference evidence="4" key="1">
    <citation type="submission" date="2025-08" db="UniProtKB">
        <authorList>
            <consortium name="RefSeq"/>
        </authorList>
    </citation>
    <scope>IDENTIFICATION</scope>
    <source>
        <tissue evidence="4">Blood</tissue>
    </source>
</reference>
<evidence type="ECO:0000256" key="1">
    <source>
        <dbReference type="SAM" id="MobiDB-lite"/>
    </source>
</evidence>
<gene>
    <name evidence="4" type="primary">LOC132709675</name>
</gene>
<evidence type="ECO:0000313" key="3">
    <source>
        <dbReference type="Proteomes" id="UP001652622"/>
    </source>
</evidence>
<keyword evidence="2" id="KW-0732">Signal</keyword>
<dbReference type="GeneID" id="132709675"/>
<keyword evidence="3" id="KW-1185">Reference proteome</keyword>
<protein>
    <submittedName>
        <fullName evidence="4">Uncharacterized protein LOC132709675</fullName>
    </submittedName>
</protein>
<accession>A0ABM3YV45</accession>
<proteinExistence type="predicted"/>
<evidence type="ECO:0000256" key="2">
    <source>
        <dbReference type="SAM" id="SignalP"/>
    </source>
</evidence>
<sequence length="204" mass="21936">MVASRVLAASWHLLLWPGKTVLTASREEKGCQSRPAAKKLGELPAGVAASQARSERPPRLFCCPAEPPRRASALAGKGVPLRSARNQKIRPPTALRLHLRLLPLCRLRQGSRRRSGLARRCWPEGPQVGRPVRGRAGSRVLLAGRRGPPPGAGGCDEEPPGTDGLRPRVMGANLRGTRPSTFSFRGLPGRPPREGEHDCSLEAG</sequence>
<feature type="compositionally biased region" description="Basic and acidic residues" evidence="1">
    <location>
        <begin position="191"/>
        <end position="204"/>
    </location>
</feature>